<dbReference type="OrthoDB" id="5323195at2759"/>
<dbReference type="GO" id="GO:0006367">
    <property type="term" value="P:transcription initiation at RNA polymerase II promoter"/>
    <property type="evidence" value="ECO:0007669"/>
    <property type="project" value="UniProtKB-UniRule"/>
</dbReference>
<dbReference type="EnsemblMetazoa" id="SSS_6686s_mrna">
    <property type="protein sequence ID" value="KAF7488586.1"/>
    <property type="gene ID" value="SSS_6686"/>
</dbReference>
<dbReference type="EMBL" id="WVUK01000066">
    <property type="protein sequence ID" value="KAF7488586.1"/>
    <property type="molecule type" value="Genomic_DNA"/>
</dbReference>
<dbReference type="Gene3D" id="1.10.10.10">
    <property type="entry name" value="Winged helix-like DNA-binding domain superfamily/Winged helix DNA-binding domain"/>
    <property type="match status" value="1"/>
</dbReference>
<comment type="similarity">
    <text evidence="7">Belongs to the TFIIE beta subunit family.</text>
</comment>
<organism evidence="11 14">
    <name type="scientific">Sarcoptes scabiei</name>
    <name type="common">Itch mite</name>
    <name type="synonym">Acarus scabiei</name>
    <dbReference type="NCBI Taxonomy" id="52283"/>
    <lineage>
        <taxon>Eukaryota</taxon>
        <taxon>Metazoa</taxon>
        <taxon>Ecdysozoa</taxon>
        <taxon>Arthropoda</taxon>
        <taxon>Chelicerata</taxon>
        <taxon>Arachnida</taxon>
        <taxon>Acari</taxon>
        <taxon>Acariformes</taxon>
        <taxon>Sarcoptiformes</taxon>
        <taxon>Astigmata</taxon>
        <taxon>Psoroptidia</taxon>
        <taxon>Sarcoptoidea</taxon>
        <taxon>Sarcoptidae</taxon>
        <taxon>Sarcoptinae</taxon>
        <taxon>Sarcoptes</taxon>
    </lineage>
</organism>
<dbReference type="InterPro" id="IPR003166">
    <property type="entry name" value="TFIIE_bsu_DNA-bd"/>
</dbReference>
<dbReference type="Proteomes" id="UP000070412">
    <property type="component" value="Unassembled WGS sequence"/>
</dbReference>
<dbReference type="Pfam" id="PF18121">
    <property type="entry name" value="TFA2_Winged_2"/>
    <property type="match status" value="1"/>
</dbReference>
<dbReference type="InterPro" id="IPR036390">
    <property type="entry name" value="WH_DNA-bd_sf"/>
</dbReference>
<evidence type="ECO:0000313" key="10">
    <source>
        <dbReference type="EMBL" id="KAF7488586.1"/>
    </source>
</evidence>
<evidence type="ECO:0000256" key="4">
    <source>
        <dbReference type="ARBA" id="ARBA00023163"/>
    </source>
</evidence>
<evidence type="ECO:0000256" key="8">
    <source>
        <dbReference type="SAM" id="MobiDB-lite"/>
    </source>
</evidence>
<reference evidence="11 14" key="1">
    <citation type="journal article" date="2015" name="Parasit. Vectors">
        <title>Draft genome of the scabies mite.</title>
        <authorList>
            <person name="Rider S.D.Jr."/>
            <person name="Morgan M.S."/>
            <person name="Arlian L.G."/>
        </authorList>
    </citation>
    <scope>NUCLEOTIDE SEQUENCE [LARGE SCALE GENOMIC DNA]</scope>
    <source>
        <strain evidence="11">Arlian Lab</strain>
    </source>
</reference>
<dbReference type="InterPro" id="IPR016656">
    <property type="entry name" value="TFIIE-bsu"/>
</dbReference>
<proteinExistence type="inferred from homology"/>
<keyword evidence="2 7" id="KW-0805">Transcription regulation</keyword>
<dbReference type="CDD" id="cd07977">
    <property type="entry name" value="TFIIE_beta_winged_helix"/>
    <property type="match status" value="1"/>
</dbReference>
<dbReference type="EMBL" id="JXLN01011145">
    <property type="protein sequence ID" value="KPM06907.1"/>
    <property type="molecule type" value="Genomic_DNA"/>
</dbReference>
<dbReference type="PANTHER" id="PTHR12716">
    <property type="entry name" value="TRANSCRIPTION INITIATION FACTOR IIE, BETA SUBUNIT"/>
    <property type="match status" value="1"/>
</dbReference>
<dbReference type="GO" id="GO:0001097">
    <property type="term" value="F:TFIIH-class transcription factor complex binding"/>
    <property type="evidence" value="ECO:0007669"/>
    <property type="project" value="TreeGrafter"/>
</dbReference>
<evidence type="ECO:0000256" key="5">
    <source>
        <dbReference type="ARBA" id="ARBA00023242"/>
    </source>
</evidence>
<sequence>MDPKLLKERESFMKRAFALPVVEKRKEITPEFDRKSSSRNNHESGGQATKKKRYDFNNSGSKSNDFSMFDSKPSVPVHNFSILTKIVNSMKDRYLNGDSEALTFDELLDETNQLDLNSRQKQWLLTEALLNNPRIRATEDSKYAYKPIFNLRDKKSLLRLLEKYDSRGLGAVSYEDVKESLPNAERIIKHLADRNQLILITRPVDKKKILFINNMSLNFSVDEEFQKSWRSIAVEGMDESKIEEYLKSHGISSMQDLNLRKSTLPIQKRKEKKKRQNFKKLNNHLDGLLEDYSDKQP</sequence>
<evidence type="ECO:0000313" key="11">
    <source>
        <dbReference type="EMBL" id="KPM06907.1"/>
    </source>
</evidence>
<evidence type="ECO:0000313" key="13">
    <source>
        <dbReference type="Proteomes" id="UP000070412"/>
    </source>
</evidence>
<dbReference type="PROSITE" id="PS51351">
    <property type="entry name" value="TFIIE_BETA_C"/>
    <property type="match status" value="1"/>
</dbReference>
<accession>A0A132A7K6</accession>
<dbReference type="Pfam" id="PF02186">
    <property type="entry name" value="TFIIE_beta"/>
    <property type="match status" value="1"/>
</dbReference>
<dbReference type="OMA" id="AFKRRAM"/>
<dbReference type="InterPro" id="IPR036388">
    <property type="entry name" value="WH-like_DNA-bd_sf"/>
</dbReference>
<protein>
    <recommendedName>
        <fullName evidence="7">Transcription initiation factor IIE subunit beta</fullName>
    </recommendedName>
</protein>
<name>A0A132A7K6_SARSC</name>
<evidence type="ECO:0000259" key="9">
    <source>
        <dbReference type="PROSITE" id="PS51351"/>
    </source>
</evidence>
<keyword evidence="5 7" id="KW-0539">Nucleus</keyword>
<comment type="subcellular location">
    <subcellularLocation>
        <location evidence="1 7">Nucleus</location>
    </subcellularLocation>
</comment>
<dbReference type="VEuPathDB" id="VectorBase:SSCA008767"/>
<dbReference type="Proteomes" id="UP000616769">
    <property type="component" value="Unassembled WGS sequence"/>
</dbReference>
<dbReference type="GO" id="GO:0003677">
    <property type="term" value="F:DNA binding"/>
    <property type="evidence" value="ECO:0007669"/>
    <property type="project" value="UniProtKB-UniRule"/>
</dbReference>
<gene>
    <name evidence="11" type="ORF">QR98_0053880</name>
    <name evidence="10" type="ORF">SSS_6686</name>
</gene>
<dbReference type="InterPro" id="IPR040501">
    <property type="entry name" value="TFA2_Winged_2"/>
</dbReference>
<evidence type="ECO:0000256" key="1">
    <source>
        <dbReference type="ARBA" id="ARBA00004123"/>
    </source>
</evidence>
<evidence type="ECO:0000313" key="14">
    <source>
        <dbReference type="Proteomes" id="UP000616769"/>
    </source>
</evidence>
<keyword evidence="13" id="KW-1185">Reference proteome</keyword>
<comment type="subunit">
    <text evidence="7">Tetramer of two alpha and two beta chains.</text>
</comment>
<evidence type="ECO:0000313" key="12">
    <source>
        <dbReference type="EnsemblMetazoa" id="KAF7488586.1"/>
    </source>
</evidence>
<dbReference type="PIRSF" id="PIRSF016398">
    <property type="entry name" value="TFIIE-beta"/>
    <property type="match status" value="1"/>
</dbReference>
<comment type="function">
    <text evidence="6 7">Recruits TFIIH to the initiation complex and stimulates the RNA polymerase II C-terminal domain kinase and DNA-dependent ATPase activities of TFIIH. Both TFIIH and TFIIE are required for promoter clearance by RNA polymerase.</text>
</comment>
<dbReference type="SUPFAM" id="SSF46785">
    <property type="entry name" value="Winged helix' DNA-binding domain"/>
    <property type="match status" value="1"/>
</dbReference>
<evidence type="ECO:0000256" key="6">
    <source>
        <dbReference type="ARBA" id="ARBA00025581"/>
    </source>
</evidence>
<reference evidence="13" key="2">
    <citation type="journal article" date="2020" name="PLoS Negl. Trop. Dis.">
        <title>High-quality nuclear genome for Sarcoptes scabiei-A critical resource for a neglected parasite.</title>
        <authorList>
            <person name="Korhonen P.K."/>
            <person name="Gasser R.B."/>
            <person name="Ma G."/>
            <person name="Wang T."/>
            <person name="Stroehlein A.J."/>
            <person name="Young N.D."/>
            <person name="Ang C.S."/>
            <person name="Fernando D.D."/>
            <person name="Lu H.C."/>
            <person name="Taylor S."/>
            <person name="Reynolds S.L."/>
            <person name="Mofiz E."/>
            <person name="Najaraj S.H."/>
            <person name="Gowda H."/>
            <person name="Madugundu A."/>
            <person name="Renuse S."/>
            <person name="Holt D."/>
            <person name="Pandey A."/>
            <person name="Papenfuss A.T."/>
            <person name="Fischer K."/>
        </authorList>
    </citation>
    <scope>NUCLEOTIDE SEQUENCE [LARGE SCALE GENOMIC DNA]</scope>
</reference>
<evidence type="ECO:0000256" key="7">
    <source>
        <dbReference type="PIRNR" id="PIRNR016398"/>
    </source>
</evidence>
<keyword evidence="3 7" id="KW-0238">DNA-binding</keyword>
<keyword evidence="4 7" id="KW-0804">Transcription</keyword>
<evidence type="ECO:0000256" key="2">
    <source>
        <dbReference type="ARBA" id="ARBA00023015"/>
    </source>
</evidence>
<dbReference type="AlphaFoldDB" id="A0A132A7K6"/>
<reference evidence="10" key="3">
    <citation type="submission" date="2020-01" db="EMBL/GenBank/DDBJ databases">
        <authorList>
            <person name="Korhonen P.K.K."/>
            <person name="Guangxu M.G."/>
            <person name="Wang T.W."/>
            <person name="Stroehlein A.J.S."/>
            <person name="Young N.D."/>
            <person name="Ang C.-S.A."/>
            <person name="Fernando D.W.F."/>
            <person name="Lu H.L."/>
            <person name="Taylor S.T."/>
            <person name="Ehtesham M.E.M."/>
            <person name="Najaraj S.H.N."/>
            <person name="Harsha G.H.G."/>
            <person name="Madugundu A.M."/>
            <person name="Renuse S.R."/>
            <person name="Holt D.H."/>
            <person name="Pandey A.P."/>
            <person name="Papenfuss A.P."/>
            <person name="Gasser R.B.G."/>
            <person name="Fischer K.F."/>
        </authorList>
    </citation>
    <scope>NUCLEOTIDE SEQUENCE</scope>
    <source>
        <strain evidence="10">SSS_KF_BRIS2020</strain>
    </source>
</reference>
<feature type="domain" description="TFIIE beta" evidence="9">
    <location>
        <begin position="70"/>
        <end position="152"/>
    </location>
</feature>
<dbReference type="FunFam" id="1.10.10.10:FF:000177">
    <property type="entry name" value="Transcription initiation factor IIE subunit beta"/>
    <property type="match status" value="1"/>
</dbReference>
<dbReference type="GO" id="GO:0005673">
    <property type="term" value="C:transcription factor TFIIE complex"/>
    <property type="evidence" value="ECO:0007669"/>
    <property type="project" value="UniProtKB-UniRule"/>
</dbReference>
<dbReference type="PANTHER" id="PTHR12716:SF8">
    <property type="entry name" value="TRANSCRIPTION INITIATION FACTOR IIE SUBUNIT BETA"/>
    <property type="match status" value="1"/>
</dbReference>
<feature type="compositionally biased region" description="Basic and acidic residues" evidence="8">
    <location>
        <begin position="28"/>
        <end position="42"/>
    </location>
</feature>
<reference evidence="12" key="4">
    <citation type="submission" date="2022-06" db="UniProtKB">
        <authorList>
            <consortium name="EnsemblMetazoa"/>
        </authorList>
    </citation>
    <scope>IDENTIFICATION</scope>
</reference>
<feature type="region of interest" description="Disordered" evidence="8">
    <location>
        <begin position="28"/>
        <end position="57"/>
    </location>
</feature>
<evidence type="ECO:0000256" key="3">
    <source>
        <dbReference type="ARBA" id="ARBA00023125"/>
    </source>
</evidence>